<name>A0ABP3CGH1_9FIRM</name>
<comment type="caution">
    <text evidence="1">The sequence shown here is derived from an EMBL/GenBank/DDBJ whole genome shotgun (WGS) entry which is preliminary data.</text>
</comment>
<sequence>MVQVTAGTATVPRLAANADMRDVAAAAARADVRQAKERVCLEKSFKQTRLLLQQDIYIVCYNTWTAFFVQTGKGHLWKAII</sequence>
<gene>
    <name evidence="1" type="ORF">GCM10008919_02620</name>
</gene>
<proteinExistence type="predicted"/>
<protein>
    <submittedName>
        <fullName evidence="1">Uncharacterized protein</fullName>
    </submittedName>
</protein>
<reference evidence="2" key="1">
    <citation type="journal article" date="2019" name="Int. J. Syst. Evol. Microbiol.">
        <title>The Global Catalogue of Microorganisms (GCM) 10K type strain sequencing project: providing services to taxonomists for standard genome sequencing and annotation.</title>
        <authorList>
            <consortium name="The Broad Institute Genomics Platform"/>
            <consortium name="The Broad Institute Genome Sequencing Center for Infectious Disease"/>
            <person name="Wu L."/>
            <person name="Ma J."/>
        </authorList>
    </citation>
    <scope>NUCLEOTIDE SEQUENCE [LARGE SCALE GENOMIC DNA]</scope>
    <source>
        <strain evidence="2">JCM 8542</strain>
    </source>
</reference>
<dbReference type="EMBL" id="BAAACR010000002">
    <property type="protein sequence ID" value="GAA0202760.1"/>
    <property type="molecule type" value="Genomic_DNA"/>
</dbReference>
<keyword evidence="2" id="KW-1185">Reference proteome</keyword>
<evidence type="ECO:0000313" key="1">
    <source>
        <dbReference type="EMBL" id="GAA0202760.1"/>
    </source>
</evidence>
<dbReference type="Proteomes" id="UP001500399">
    <property type="component" value="Unassembled WGS sequence"/>
</dbReference>
<organism evidence="1 2">
    <name type="scientific">Selenomonas dianae</name>
    <dbReference type="NCBI Taxonomy" id="135079"/>
    <lineage>
        <taxon>Bacteria</taxon>
        <taxon>Bacillati</taxon>
        <taxon>Bacillota</taxon>
        <taxon>Negativicutes</taxon>
        <taxon>Selenomonadales</taxon>
        <taxon>Selenomonadaceae</taxon>
        <taxon>Selenomonas</taxon>
    </lineage>
</organism>
<evidence type="ECO:0000313" key="2">
    <source>
        <dbReference type="Proteomes" id="UP001500399"/>
    </source>
</evidence>
<accession>A0ABP3CGH1</accession>